<feature type="binding site" evidence="2">
    <location>
        <position position="35"/>
    </location>
    <ligand>
        <name>Zn(2+)</name>
        <dbReference type="ChEBI" id="CHEBI:29105"/>
        <label>1</label>
    </ligand>
</feature>
<dbReference type="Gene3D" id="3.40.50.10780">
    <property type="entry name" value="Dipeptide transport protein"/>
    <property type="match status" value="1"/>
</dbReference>
<evidence type="ECO:0000313" key="4">
    <source>
        <dbReference type="Proteomes" id="UP000214588"/>
    </source>
</evidence>
<feature type="binding site" evidence="2">
    <location>
        <position position="129"/>
    </location>
    <ligand>
        <name>Zn(2+)</name>
        <dbReference type="ChEBI" id="CHEBI:29105"/>
        <label>2</label>
    </ligand>
</feature>
<keyword evidence="4" id="KW-1185">Reference proteome</keyword>
<dbReference type="CDD" id="cd08663">
    <property type="entry name" value="DAP_dppA_1"/>
    <property type="match status" value="1"/>
</dbReference>
<name>A0A226BUV2_9FIRM</name>
<gene>
    <name evidence="3" type="ORF">CDO51_12110</name>
</gene>
<dbReference type="InterPro" id="IPR036177">
    <property type="entry name" value="Peptidase_M55_sf"/>
</dbReference>
<feature type="binding site" evidence="2">
    <location>
        <position position="85"/>
    </location>
    <ligand>
        <name>Zn(2+)</name>
        <dbReference type="ChEBI" id="CHEBI:29105"/>
        <label>2</label>
    </ligand>
</feature>
<sequence>MLKKKRLGKLNLCLNSIIFKERSYIMRVYISADLEGISGIVDKEYLHQKNHEYQRARKLMTNEINAAIRGAFQGGANSVLVNDAHGPMTNILIEELEPEAELITGTPKLNGMMSGLSEEFDVAFLIGYHSKEGNPGVLSHSYSGSVVGEIRLNGNEVGEAGFNSLLAGYYGVPIGLVTGDDKVIEEAKTLLGPEVNTVQVKTAFSRYSAKCITPEQAYKQLKEKAYRTVTDLEKLIPTSVTSPIELSVTFKDRGQAECAAFLPESKLDKKTVKYTHKDLKVIYKALQCMLRLVK</sequence>
<accession>A0A226BUV2</accession>
<dbReference type="AlphaFoldDB" id="A0A226BUV2"/>
<proteinExistence type="predicted"/>
<feature type="binding site" evidence="2">
    <location>
        <position position="33"/>
    </location>
    <ligand>
        <name>Zn(2+)</name>
        <dbReference type="ChEBI" id="CHEBI:29105"/>
        <label>1</label>
    </ligand>
</feature>
<dbReference type="SUPFAM" id="SSF63992">
    <property type="entry name" value="Dipeptide transport protein"/>
    <property type="match status" value="1"/>
</dbReference>
<dbReference type="Proteomes" id="UP000214588">
    <property type="component" value="Unassembled WGS sequence"/>
</dbReference>
<keyword evidence="2" id="KW-0862">Zinc</keyword>
<feature type="binding site" evidence="2">
    <location>
        <position position="33"/>
    </location>
    <ligand>
        <name>Zn(2+)</name>
        <dbReference type="ChEBI" id="CHEBI:29105"/>
        <label>2</label>
    </ligand>
</feature>
<feature type="binding site" evidence="2">
    <location>
        <position position="159"/>
    </location>
    <ligand>
        <name>Zn(2+)</name>
        <dbReference type="ChEBI" id="CHEBI:29105"/>
        <label>2</label>
    </ligand>
</feature>
<dbReference type="InterPro" id="IPR007035">
    <property type="entry name" value="Peptidase_M55"/>
</dbReference>
<evidence type="ECO:0000256" key="2">
    <source>
        <dbReference type="PIRSR" id="PIRSR015853-2"/>
    </source>
</evidence>
<dbReference type="EMBL" id="NIQC01000040">
    <property type="protein sequence ID" value="OWZ82818.1"/>
    <property type="molecule type" value="Genomic_DNA"/>
</dbReference>
<reference evidence="3 4" key="1">
    <citation type="submission" date="2017-06" db="EMBL/GenBank/DDBJ databases">
        <title>Draft Genome Sequence of Natranaerobius trueperi halophilic, alkalithermophilic bacteria from soda lakes.</title>
        <authorList>
            <person name="Zhao B."/>
        </authorList>
    </citation>
    <scope>NUCLEOTIDE SEQUENCE [LARGE SCALE GENOMIC DNA]</scope>
    <source>
        <strain evidence="3 4">DSM 18760</strain>
    </source>
</reference>
<dbReference type="InterPro" id="IPR027476">
    <property type="entry name" value="DppA_N"/>
</dbReference>
<evidence type="ECO:0000256" key="1">
    <source>
        <dbReference type="PIRSR" id="PIRSR015853-1"/>
    </source>
</evidence>
<dbReference type="GO" id="GO:0046872">
    <property type="term" value="F:metal ion binding"/>
    <property type="evidence" value="ECO:0007669"/>
    <property type="project" value="UniProtKB-KW"/>
</dbReference>
<evidence type="ECO:0008006" key="5">
    <source>
        <dbReference type="Google" id="ProtNLM"/>
    </source>
</evidence>
<protein>
    <recommendedName>
        <fullName evidence="5">Peptidase M55</fullName>
    </recommendedName>
</protein>
<dbReference type="Pfam" id="PF04951">
    <property type="entry name" value="Peptidase_M55"/>
    <property type="match status" value="1"/>
</dbReference>
<dbReference type="Gene3D" id="3.30.1360.130">
    <property type="entry name" value="Dipeptide transport protein"/>
    <property type="match status" value="1"/>
</dbReference>
<keyword evidence="2" id="KW-0479">Metal-binding</keyword>
<feature type="active site" description="Nucleophile" evidence="1">
    <location>
        <position position="140"/>
    </location>
</feature>
<evidence type="ECO:0000313" key="3">
    <source>
        <dbReference type="EMBL" id="OWZ82818.1"/>
    </source>
</evidence>
<dbReference type="PIRSF" id="PIRSF015853">
    <property type="entry name" value="Pep_DppA"/>
    <property type="match status" value="1"/>
</dbReference>
<comment type="caution">
    <text evidence="3">The sequence shown here is derived from an EMBL/GenBank/DDBJ whole genome shotgun (WGS) entry which is preliminary data.</text>
</comment>
<organism evidence="3 4">
    <name type="scientific">Natranaerobius trueperi</name>
    <dbReference type="NCBI Taxonomy" id="759412"/>
    <lineage>
        <taxon>Bacteria</taxon>
        <taxon>Bacillati</taxon>
        <taxon>Bacillota</taxon>
        <taxon>Clostridia</taxon>
        <taxon>Natranaerobiales</taxon>
        <taxon>Natranaerobiaceae</taxon>
        <taxon>Natranaerobius</taxon>
    </lineage>
</organism>